<dbReference type="GO" id="GO:0007018">
    <property type="term" value="P:microtubule-based movement"/>
    <property type="evidence" value="ECO:0007669"/>
    <property type="project" value="InterPro"/>
</dbReference>
<feature type="binding site" evidence="4">
    <location>
        <begin position="443"/>
        <end position="450"/>
    </location>
    <ligand>
        <name>ATP</name>
        <dbReference type="ChEBI" id="CHEBI:30616"/>
    </ligand>
</feature>
<feature type="coiled-coil region" evidence="6">
    <location>
        <begin position="148"/>
        <end position="213"/>
    </location>
</feature>
<evidence type="ECO:0000256" key="2">
    <source>
        <dbReference type="ARBA" id="ARBA00022840"/>
    </source>
</evidence>
<feature type="compositionally biased region" description="Pro residues" evidence="7">
    <location>
        <begin position="820"/>
        <end position="836"/>
    </location>
</feature>
<feature type="compositionally biased region" description="Basic and acidic residues" evidence="7">
    <location>
        <begin position="912"/>
        <end position="921"/>
    </location>
</feature>
<sequence length="988" mass="100571">MDGDAMGGYLLRSSSFSRSGAPRPNTCKITRAAAEPVKTSVQLQGEAGAPAVDPAEEPPGSPVSSGVGMLPGEEPEEDFFCTPAAHVLPTPEGPRQAKTPQSAPLVPRLNLGSSTAAAAVERHTKASAELAALLAGKDVALAGRDADLAALQRDVAALRRKLDAARAALAEMRAERDALQRELDTCSKVDSEAQELREALASLEDQLALRDEQMAHAASSADEAMQAARNAGLQAGLAAAVLQDSLRATAAGALPSPGAAVAGFGRGSDSAASGGGSSAGGGRSGCGAGSGDGSAVGFGARAGGDGGLMQLCTRFAAAHVALQERYLEEAAARRALHNQLIDLKGAIRVFARVRPLGPGEAQAAGSAAPAVRVDAAVGAVEVAFGRVGGIAKDGSLSTSKRLQRFTFDASFGGAAPQAAVYAEVAPVVTSVLDAYNVCIFAYGQTGSGKTHTMEGPEGDRGVAFLTLADLFRIAAARRVEADFEISVYNEHLYDLLGEPCADGGRPRLEVHLGPGGAAVPGLTEAPAGSAEEAWALLCRGAAARACAETKANARSSRSHCLLRVAVSSRSRITGDVAKARLWLVDLAGSERLSRSEAVGERLAEAQAINRSLSALGDCIHALATRAAHVPFRATKLTSVLADSLSGDSKTVMLVAASPAAADAAETACSLAFAARVRGVELGAARRHVEAGGEIDALRAELASLRAQVKSGEADRAALAAAAEERGRAAAAAEARLRAQEKALAAAEGALAQERSLRAHHAAVAQARASGERTRSSAAAPFPARTPGPSALARQAAPSPQPTPQGSPRARLAAEEAAAFPSPPVPATRQPAAPPTGAPRLSTPIRTAAARSASAAFTGVTTPELGEAEAQGPRDAEEGHTEPQQGEDEGEANGKGEAHEHVAPGEAGVYELGVERSAHSAKENVVAAGGAAEEARRGGRGARDHKARGSLGMGAARVKPRASLLAAQHQPPERTPLQRLRNRPGWAPA</sequence>
<dbReference type="GO" id="GO:0005524">
    <property type="term" value="F:ATP binding"/>
    <property type="evidence" value="ECO:0007669"/>
    <property type="project" value="UniProtKB-UniRule"/>
</dbReference>
<evidence type="ECO:0000313" key="9">
    <source>
        <dbReference type="EMBL" id="KAK9846394.1"/>
    </source>
</evidence>
<dbReference type="InterPro" id="IPR027417">
    <property type="entry name" value="P-loop_NTPase"/>
</dbReference>
<dbReference type="PANTHER" id="PTHR47972">
    <property type="entry name" value="KINESIN-LIKE PROTEIN KLP-3"/>
    <property type="match status" value="1"/>
</dbReference>
<dbReference type="EMBL" id="JALJOU010000001">
    <property type="protein sequence ID" value="KAK9846394.1"/>
    <property type="molecule type" value="Genomic_DNA"/>
</dbReference>
<dbReference type="PANTHER" id="PTHR47972:SF35">
    <property type="entry name" value="KINESIN-LIKE PROTEIN KIN-14Q"/>
    <property type="match status" value="1"/>
</dbReference>
<feature type="region of interest" description="Disordered" evidence="7">
    <location>
        <begin position="1"/>
        <end position="76"/>
    </location>
</feature>
<evidence type="ECO:0000256" key="7">
    <source>
        <dbReference type="SAM" id="MobiDB-lite"/>
    </source>
</evidence>
<dbReference type="SUPFAM" id="SSF52540">
    <property type="entry name" value="P-loop containing nucleoside triphosphate hydrolases"/>
    <property type="match status" value="1"/>
</dbReference>
<dbReference type="InterPro" id="IPR036961">
    <property type="entry name" value="Kinesin_motor_dom_sf"/>
</dbReference>
<evidence type="ECO:0000256" key="3">
    <source>
        <dbReference type="ARBA" id="ARBA00023175"/>
    </source>
</evidence>
<comment type="similarity">
    <text evidence="4 5">Belongs to the TRAFAC class myosin-kinesin ATPase superfamily. Kinesin family.</text>
</comment>
<dbReference type="PROSITE" id="PS50067">
    <property type="entry name" value="KINESIN_MOTOR_2"/>
    <property type="match status" value="1"/>
</dbReference>
<feature type="compositionally biased region" description="Basic and acidic residues" evidence="7">
    <location>
        <begin position="871"/>
        <end position="880"/>
    </location>
</feature>
<dbReference type="GO" id="GO:0008017">
    <property type="term" value="F:microtubule binding"/>
    <property type="evidence" value="ECO:0007669"/>
    <property type="project" value="InterPro"/>
</dbReference>
<evidence type="ECO:0000256" key="5">
    <source>
        <dbReference type="RuleBase" id="RU000394"/>
    </source>
</evidence>
<evidence type="ECO:0000256" key="6">
    <source>
        <dbReference type="SAM" id="Coils"/>
    </source>
</evidence>
<dbReference type="GO" id="GO:0003777">
    <property type="term" value="F:microtubule motor activity"/>
    <property type="evidence" value="ECO:0007669"/>
    <property type="project" value="InterPro"/>
</dbReference>
<evidence type="ECO:0000256" key="1">
    <source>
        <dbReference type="ARBA" id="ARBA00022741"/>
    </source>
</evidence>
<feature type="compositionally biased region" description="Basic and acidic residues" evidence="7">
    <location>
        <begin position="932"/>
        <end position="943"/>
    </location>
</feature>
<dbReference type="Proteomes" id="UP001445335">
    <property type="component" value="Unassembled WGS sequence"/>
</dbReference>
<evidence type="ECO:0000256" key="4">
    <source>
        <dbReference type="PROSITE-ProRule" id="PRU00283"/>
    </source>
</evidence>
<accession>A0AAW1SKK7</accession>
<keyword evidence="6" id="KW-0175">Coiled coil</keyword>
<dbReference type="AlphaFoldDB" id="A0AAW1SKK7"/>
<dbReference type="Gene3D" id="3.40.850.10">
    <property type="entry name" value="Kinesin motor domain"/>
    <property type="match status" value="1"/>
</dbReference>
<proteinExistence type="inferred from homology"/>
<keyword evidence="3 4" id="KW-0505">Motor protein</keyword>
<feature type="region of interest" description="Disordered" evidence="7">
    <location>
        <begin position="761"/>
        <end position="988"/>
    </location>
</feature>
<comment type="caution">
    <text evidence="9">The sequence shown here is derived from an EMBL/GenBank/DDBJ whole genome shotgun (WGS) entry which is preliminary data.</text>
</comment>
<name>A0AAW1SKK7_9CHLO</name>
<dbReference type="InterPro" id="IPR027640">
    <property type="entry name" value="Kinesin-like_fam"/>
</dbReference>
<evidence type="ECO:0000259" key="8">
    <source>
        <dbReference type="PROSITE" id="PS50067"/>
    </source>
</evidence>
<dbReference type="GO" id="GO:0005874">
    <property type="term" value="C:microtubule"/>
    <property type="evidence" value="ECO:0007669"/>
    <property type="project" value="UniProtKB-KW"/>
</dbReference>
<keyword evidence="2 4" id="KW-0067">ATP-binding</keyword>
<protein>
    <recommendedName>
        <fullName evidence="5">Kinesin-like protein</fullName>
    </recommendedName>
</protein>
<dbReference type="SMART" id="SM00129">
    <property type="entry name" value="KISc"/>
    <property type="match status" value="1"/>
</dbReference>
<feature type="compositionally biased region" description="Low complexity" evidence="7">
    <location>
        <begin position="806"/>
        <end position="819"/>
    </location>
</feature>
<organism evidence="9 10">
    <name type="scientific">Elliptochloris bilobata</name>
    <dbReference type="NCBI Taxonomy" id="381761"/>
    <lineage>
        <taxon>Eukaryota</taxon>
        <taxon>Viridiplantae</taxon>
        <taxon>Chlorophyta</taxon>
        <taxon>core chlorophytes</taxon>
        <taxon>Trebouxiophyceae</taxon>
        <taxon>Trebouxiophyceae incertae sedis</taxon>
        <taxon>Elliptochloris clade</taxon>
        <taxon>Elliptochloris</taxon>
    </lineage>
</organism>
<feature type="coiled-coil region" evidence="6">
    <location>
        <begin position="687"/>
        <end position="749"/>
    </location>
</feature>
<reference evidence="9 10" key="1">
    <citation type="journal article" date="2024" name="Nat. Commun.">
        <title>Phylogenomics reveals the evolutionary origins of lichenization in chlorophyte algae.</title>
        <authorList>
            <person name="Puginier C."/>
            <person name="Libourel C."/>
            <person name="Otte J."/>
            <person name="Skaloud P."/>
            <person name="Haon M."/>
            <person name="Grisel S."/>
            <person name="Petersen M."/>
            <person name="Berrin J.G."/>
            <person name="Delaux P.M."/>
            <person name="Dal Grande F."/>
            <person name="Keller J."/>
        </authorList>
    </citation>
    <scope>NUCLEOTIDE SEQUENCE [LARGE SCALE GENOMIC DNA]</scope>
    <source>
        <strain evidence="9 10">SAG 245.80</strain>
    </source>
</reference>
<dbReference type="PRINTS" id="PR00380">
    <property type="entry name" value="KINESINHEAVY"/>
</dbReference>
<gene>
    <name evidence="9" type="ORF">WJX81_002948</name>
</gene>
<dbReference type="InterPro" id="IPR001752">
    <property type="entry name" value="Kinesin_motor_dom"/>
</dbReference>
<dbReference type="InterPro" id="IPR019821">
    <property type="entry name" value="Kinesin_motor_CS"/>
</dbReference>
<keyword evidence="1 4" id="KW-0547">Nucleotide-binding</keyword>
<evidence type="ECO:0000313" key="10">
    <source>
        <dbReference type="Proteomes" id="UP001445335"/>
    </source>
</evidence>
<feature type="domain" description="Kinesin motor" evidence="8">
    <location>
        <begin position="346"/>
        <end position="679"/>
    </location>
</feature>
<keyword evidence="5" id="KW-0493">Microtubule</keyword>
<dbReference type="PROSITE" id="PS00411">
    <property type="entry name" value="KINESIN_MOTOR_1"/>
    <property type="match status" value="1"/>
</dbReference>
<keyword evidence="10" id="KW-1185">Reference proteome</keyword>
<feature type="compositionally biased region" description="Basic and acidic residues" evidence="7">
    <location>
        <begin position="891"/>
        <end position="902"/>
    </location>
</feature>
<dbReference type="Pfam" id="PF00225">
    <property type="entry name" value="Kinesin"/>
    <property type="match status" value="1"/>
</dbReference>